<dbReference type="OrthoDB" id="9794187at2"/>
<keyword evidence="3" id="KW-1185">Reference proteome</keyword>
<organism evidence="2 3">
    <name type="scientific">Naumannella halotolerans</name>
    <dbReference type="NCBI Taxonomy" id="993414"/>
    <lineage>
        <taxon>Bacteria</taxon>
        <taxon>Bacillati</taxon>
        <taxon>Actinomycetota</taxon>
        <taxon>Actinomycetes</taxon>
        <taxon>Propionibacteriales</taxon>
        <taxon>Propionibacteriaceae</taxon>
        <taxon>Naumannella</taxon>
    </lineage>
</organism>
<gene>
    <name evidence="2" type="ORF">CLV29_0223</name>
</gene>
<dbReference type="Gene3D" id="3.40.50.10420">
    <property type="entry name" value="NagB/RpiA/CoA transferase-like"/>
    <property type="match status" value="1"/>
</dbReference>
<dbReference type="PANTHER" id="PTHR43682">
    <property type="entry name" value="LACTATE UTILIZATION PROTEIN C"/>
    <property type="match status" value="1"/>
</dbReference>
<dbReference type="Pfam" id="PF02589">
    <property type="entry name" value="LUD_dom"/>
    <property type="match status" value="1"/>
</dbReference>
<dbReference type="InterPro" id="IPR003741">
    <property type="entry name" value="LUD_dom"/>
</dbReference>
<proteinExistence type="predicted"/>
<dbReference type="AlphaFoldDB" id="A0A4R7J5K9"/>
<sequence>MSAREEIMAAVRANQPAGDFPLPETVVFPMDERGNRTEFFLHNLGVMGGSELYVVDGLESAVQSAFPDAAVIASAVPELQGNRDLSTVAEQADLHDVDVAVVRAVLAVGETGSVLLADSDIVVNSLVYLAQHLVVLVDPDDIVPGLQDAYLSPEFQQHAYLAFHSGPSATADIEGVLIHGAQGVRTLQVALIPRS</sequence>
<accession>A0A4R7J5K9</accession>
<dbReference type="Proteomes" id="UP000295371">
    <property type="component" value="Unassembled WGS sequence"/>
</dbReference>
<dbReference type="SUPFAM" id="SSF100950">
    <property type="entry name" value="NagB/RpiA/CoA transferase-like"/>
    <property type="match status" value="1"/>
</dbReference>
<evidence type="ECO:0000313" key="2">
    <source>
        <dbReference type="EMBL" id="TDT32641.1"/>
    </source>
</evidence>
<feature type="domain" description="LUD" evidence="1">
    <location>
        <begin position="94"/>
        <end position="191"/>
    </location>
</feature>
<evidence type="ECO:0000313" key="3">
    <source>
        <dbReference type="Proteomes" id="UP000295371"/>
    </source>
</evidence>
<comment type="caution">
    <text evidence="2">The sequence shown here is derived from an EMBL/GenBank/DDBJ whole genome shotgun (WGS) entry which is preliminary data.</text>
</comment>
<reference evidence="2 3" key="1">
    <citation type="submission" date="2019-03" db="EMBL/GenBank/DDBJ databases">
        <title>Genomic Encyclopedia of Archaeal and Bacterial Type Strains, Phase II (KMG-II): from individual species to whole genera.</title>
        <authorList>
            <person name="Goeker M."/>
        </authorList>
    </citation>
    <scope>NUCLEOTIDE SEQUENCE [LARGE SCALE GENOMIC DNA]</scope>
    <source>
        <strain evidence="2 3">DSM 24323</strain>
    </source>
</reference>
<dbReference type="PANTHER" id="PTHR43682:SF1">
    <property type="entry name" value="LACTATE UTILIZATION PROTEIN C"/>
    <property type="match status" value="1"/>
</dbReference>
<protein>
    <submittedName>
        <fullName evidence="2">L-lactate dehydrogenase complex protein LldG</fullName>
    </submittedName>
</protein>
<name>A0A4R7J5K9_9ACTN</name>
<dbReference type="InterPro" id="IPR024185">
    <property type="entry name" value="FTHF_cligase-like_sf"/>
</dbReference>
<dbReference type="InterPro" id="IPR037171">
    <property type="entry name" value="NagB/RpiA_transferase-like"/>
</dbReference>
<evidence type="ECO:0000259" key="1">
    <source>
        <dbReference type="Pfam" id="PF02589"/>
    </source>
</evidence>
<dbReference type="EMBL" id="SOAW01000001">
    <property type="protein sequence ID" value="TDT32641.1"/>
    <property type="molecule type" value="Genomic_DNA"/>
</dbReference>
<dbReference type="RefSeq" id="WP_133753257.1">
    <property type="nucleotide sequence ID" value="NZ_CP171129.1"/>
</dbReference>